<proteinExistence type="predicted"/>
<feature type="domain" description="Cytochrome c" evidence="6">
    <location>
        <begin position="66"/>
        <end position="156"/>
    </location>
</feature>
<sequence length="199" mass="21780">MRLAKQRTALKTLRTLLLLPILVAGVVSVQAQSPTYGVGRTPTEGEIRLWDIAIGPKGEELPVGSGTVDMGSELYLSKGCAGCHGTIGSGGMAPRLIKRDAGPNADPWDYGRVLPIRSPYATTVWDFINRAMPLGAEGTLTADEVYSLTAYLFFLNDVVEDGTELNEKTLPQIQMPNRTNWEQVPDWFPGQPRLEGYPY</sequence>
<protein>
    <recommendedName>
        <fullName evidence="6">Cytochrome c domain-containing protein</fullName>
    </recommendedName>
</protein>
<dbReference type="SUPFAM" id="SSF46626">
    <property type="entry name" value="Cytochrome c"/>
    <property type="match status" value="1"/>
</dbReference>
<dbReference type="Proteomes" id="UP000218767">
    <property type="component" value="Unassembled WGS sequence"/>
</dbReference>
<evidence type="ECO:0000256" key="2">
    <source>
        <dbReference type="ARBA" id="ARBA00022723"/>
    </source>
</evidence>
<organism evidence="7 8">
    <name type="scientific">SAR86 cluster bacterium</name>
    <dbReference type="NCBI Taxonomy" id="2030880"/>
    <lineage>
        <taxon>Bacteria</taxon>
        <taxon>Pseudomonadati</taxon>
        <taxon>Pseudomonadota</taxon>
        <taxon>Gammaproteobacteria</taxon>
        <taxon>SAR86 cluster</taxon>
    </lineage>
</organism>
<feature type="chain" id="PRO_5012901520" description="Cytochrome c domain-containing protein" evidence="5">
    <location>
        <begin position="32"/>
        <end position="199"/>
    </location>
</feature>
<dbReference type="GO" id="GO:0009055">
    <property type="term" value="F:electron transfer activity"/>
    <property type="evidence" value="ECO:0007669"/>
    <property type="project" value="InterPro"/>
</dbReference>
<evidence type="ECO:0000256" key="1">
    <source>
        <dbReference type="ARBA" id="ARBA00022617"/>
    </source>
</evidence>
<dbReference type="InterPro" id="IPR036909">
    <property type="entry name" value="Cyt_c-like_dom_sf"/>
</dbReference>
<gene>
    <name evidence="7" type="ORF">COB20_12525</name>
</gene>
<keyword evidence="5" id="KW-0732">Signal</keyword>
<accession>A0A2A4X0M3</accession>
<keyword evidence="2 4" id="KW-0479">Metal-binding</keyword>
<name>A0A2A4X0M3_9GAMM</name>
<dbReference type="InterPro" id="IPR009056">
    <property type="entry name" value="Cyt_c-like_dom"/>
</dbReference>
<feature type="signal peptide" evidence="5">
    <location>
        <begin position="1"/>
        <end position="31"/>
    </location>
</feature>
<dbReference type="EMBL" id="NVUL01000071">
    <property type="protein sequence ID" value="PCI75617.1"/>
    <property type="molecule type" value="Genomic_DNA"/>
</dbReference>
<dbReference type="GO" id="GO:0020037">
    <property type="term" value="F:heme binding"/>
    <property type="evidence" value="ECO:0007669"/>
    <property type="project" value="InterPro"/>
</dbReference>
<evidence type="ECO:0000313" key="7">
    <source>
        <dbReference type="EMBL" id="PCI75617.1"/>
    </source>
</evidence>
<dbReference type="Pfam" id="PF13442">
    <property type="entry name" value="Cytochrome_CBB3"/>
    <property type="match status" value="1"/>
</dbReference>
<evidence type="ECO:0000256" key="4">
    <source>
        <dbReference type="PROSITE-ProRule" id="PRU00433"/>
    </source>
</evidence>
<evidence type="ECO:0000259" key="6">
    <source>
        <dbReference type="PROSITE" id="PS51007"/>
    </source>
</evidence>
<comment type="caution">
    <text evidence="7">The sequence shown here is derived from an EMBL/GenBank/DDBJ whole genome shotgun (WGS) entry which is preliminary data.</text>
</comment>
<dbReference type="AlphaFoldDB" id="A0A2A4X0M3"/>
<dbReference type="PROSITE" id="PS51007">
    <property type="entry name" value="CYTC"/>
    <property type="match status" value="1"/>
</dbReference>
<keyword evidence="3 4" id="KW-0408">Iron</keyword>
<evidence type="ECO:0000256" key="5">
    <source>
        <dbReference type="SAM" id="SignalP"/>
    </source>
</evidence>
<evidence type="ECO:0000256" key="3">
    <source>
        <dbReference type="ARBA" id="ARBA00023004"/>
    </source>
</evidence>
<dbReference type="Gene3D" id="1.10.760.10">
    <property type="entry name" value="Cytochrome c-like domain"/>
    <property type="match status" value="1"/>
</dbReference>
<reference evidence="8" key="1">
    <citation type="submission" date="2017-08" db="EMBL/GenBank/DDBJ databases">
        <title>A dynamic microbial community with high functional redundancy inhabits the cold, oxic subseafloor aquifer.</title>
        <authorList>
            <person name="Tully B.J."/>
            <person name="Wheat C.G."/>
            <person name="Glazer B.T."/>
            <person name="Huber J.A."/>
        </authorList>
    </citation>
    <scope>NUCLEOTIDE SEQUENCE [LARGE SCALE GENOMIC DNA]</scope>
</reference>
<evidence type="ECO:0000313" key="8">
    <source>
        <dbReference type="Proteomes" id="UP000218767"/>
    </source>
</evidence>
<keyword evidence="1 4" id="KW-0349">Heme</keyword>
<dbReference type="GO" id="GO:0046872">
    <property type="term" value="F:metal ion binding"/>
    <property type="evidence" value="ECO:0007669"/>
    <property type="project" value="UniProtKB-KW"/>
</dbReference>